<name>A0A087D6X3_9BIFI</name>
<protein>
    <submittedName>
        <fullName evidence="1">Uncharacterized protein</fullName>
    </submittedName>
</protein>
<evidence type="ECO:0000313" key="2">
    <source>
        <dbReference type="Proteomes" id="UP000029066"/>
    </source>
</evidence>
<dbReference type="Proteomes" id="UP000029066">
    <property type="component" value="Unassembled WGS sequence"/>
</dbReference>
<comment type="caution">
    <text evidence="1">The sequence shown here is derived from an EMBL/GenBank/DDBJ whole genome shotgun (WGS) entry which is preliminary data.</text>
</comment>
<dbReference type="STRING" id="1437607.BISA_1873"/>
<accession>A0A087D6X3</accession>
<organism evidence="1 2">
    <name type="scientific">Bifidobacterium saguini DSM 23967</name>
    <dbReference type="NCBI Taxonomy" id="1437607"/>
    <lineage>
        <taxon>Bacteria</taxon>
        <taxon>Bacillati</taxon>
        <taxon>Actinomycetota</taxon>
        <taxon>Actinomycetes</taxon>
        <taxon>Bifidobacteriales</taxon>
        <taxon>Bifidobacteriaceae</taxon>
        <taxon>Bifidobacterium</taxon>
    </lineage>
</organism>
<proteinExistence type="predicted"/>
<reference evidence="1 2" key="1">
    <citation type="submission" date="2014-03" db="EMBL/GenBank/DDBJ databases">
        <title>Genomics of Bifidobacteria.</title>
        <authorList>
            <person name="Ventura M."/>
            <person name="Milani C."/>
            <person name="Lugli G.A."/>
        </authorList>
    </citation>
    <scope>NUCLEOTIDE SEQUENCE [LARGE SCALE GENOMIC DNA]</scope>
    <source>
        <strain evidence="1 2">DSM 23967</strain>
    </source>
</reference>
<dbReference type="EMBL" id="JGZN01000016">
    <property type="protein sequence ID" value="KFI91273.1"/>
    <property type="molecule type" value="Genomic_DNA"/>
</dbReference>
<gene>
    <name evidence="1" type="ORF">BISA_1873</name>
</gene>
<dbReference type="AlphaFoldDB" id="A0A087D6X3"/>
<sequence length="122" mass="14240">MFRMVEHLCGHTGKVDVEGPFLAVEEQIRKIETSECPVCHARKQNIIEGFIPLHGTKEQCDRAEPIRRRALERARTLGRYSSGRDKNAFNELENTIRSIRFAEWWIAHQTDALENLARRIRL</sequence>
<evidence type="ECO:0000313" key="1">
    <source>
        <dbReference type="EMBL" id="KFI91273.1"/>
    </source>
</evidence>